<dbReference type="STRING" id="1343739.PAP_01080"/>
<gene>
    <name evidence="1" type="ORF">PAP_01080</name>
</gene>
<dbReference type="AlphaFoldDB" id="A0A075LW37"/>
<dbReference type="HOGENOM" id="CLU_102063_1_0_2"/>
<evidence type="ECO:0000313" key="2">
    <source>
        <dbReference type="Proteomes" id="UP000027981"/>
    </source>
</evidence>
<evidence type="ECO:0008006" key="3">
    <source>
        <dbReference type="Google" id="ProtNLM"/>
    </source>
</evidence>
<keyword evidence="2" id="KW-1185">Reference proteome</keyword>
<dbReference type="OrthoDB" id="85875at2157"/>
<dbReference type="Gene3D" id="3.40.50.11570">
    <property type="entry name" value="Protein of unknown function DUF257"/>
    <property type="match status" value="1"/>
</dbReference>
<sequence length="221" mass="25584">MICNELELIFSNLKPGETVLIEYDSISSPELLLYIISRYCEKRGIQVIIDDIGDTLAEFITRLEIIGLPTDKLLKTDVIKIGGYRKLGNVVDRVEIDKYTLDFKYYGKIYDKWRANENISFNPVLGIHKLFLVAENNEAIRLVRNISTFVGNKTRIALYFINKQSMERRNPEIVPLLEEVATSVLEWKKTCRGTMLRVLKAPSEEICEKTVELSIEELREY</sequence>
<evidence type="ECO:0000313" key="1">
    <source>
        <dbReference type="EMBL" id="AIF68658.1"/>
    </source>
</evidence>
<reference evidence="2" key="1">
    <citation type="submission" date="2013-06" db="EMBL/GenBank/DDBJ databases">
        <title>Complete Genome Sequence of Hyperthermophilic Palaeococcus pacificus DY20341T, Isolated from a Deep-Sea Hydrothermal Sediments.</title>
        <authorList>
            <person name="Zeng X."/>
            <person name="Shao Z."/>
        </authorList>
    </citation>
    <scope>NUCLEOTIDE SEQUENCE [LARGE SCALE GENOMIC DNA]</scope>
    <source>
        <strain evidence="2">DY20341</strain>
    </source>
</reference>
<dbReference type="Proteomes" id="UP000027981">
    <property type="component" value="Chromosome"/>
</dbReference>
<reference evidence="1 2" key="2">
    <citation type="journal article" date="2015" name="Genome Announc.">
        <title>Complete Genome Sequence of Hyperthermophilic Piezophilic Archaeon Palaeococcus pacificus DY20341T, Isolated from Deep-Sea Hydrothermal Sediments.</title>
        <authorList>
            <person name="Zeng X."/>
            <person name="Jebbar M."/>
            <person name="Shao Z."/>
        </authorList>
    </citation>
    <scope>NUCLEOTIDE SEQUENCE [LARGE SCALE GENOMIC DNA]</scope>
    <source>
        <strain evidence="1 2">DY20341</strain>
    </source>
</reference>
<dbReference type="eggNOG" id="arCOG03792">
    <property type="taxonomic scope" value="Archaea"/>
</dbReference>
<dbReference type="EMBL" id="CP006019">
    <property type="protein sequence ID" value="AIF68658.1"/>
    <property type="molecule type" value="Genomic_DNA"/>
</dbReference>
<organism evidence="1 2">
    <name type="scientific">Palaeococcus pacificus DY20341</name>
    <dbReference type="NCBI Taxonomy" id="1343739"/>
    <lineage>
        <taxon>Archaea</taxon>
        <taxon>Methanobacteriati</taxon>
        <taxon>Methanobacteriota</taxon>
        <taxon>Thermococci</taxon>
        <taxon>Thermococcales</taxon>
        <taxon>Thermococcaceae</taxon>
        <taxon>Palaeococcus</taxon>
    </lineage>
</organism>
<accession>A0A075LW37</accession>
<dbReference type="Pfam" id="PF03192">
    <property type="entry name" value="DUF257"/>
    <property type="match status" value="1"/>
</dbReference>
<dbReference type="InterPro" id="IPR005489">
    <property type="entry name" value="DUF257"/>
</dbReference>
<name>A0A075LW37_9EURY</name>
<protein>
    <recommendedName>
        <fullName evidence="3">MEDS domain-containing protein</fullName>
    </recommendedName>
</protein>
<dbReference type="GeneID" id="24841350"/>
<dbReference type="RefSeq" id="WP_048164182.1">
    <property type="nucleotide sequence ID" value="NZ_CP006019.1"/>
</dbReference>
<proteinExistence type="predicted"/>
<dbReference type="KEGG" id="ppac:PAP_01080"/>